<dbReference type="InterPro" id="IPR045599">
    <property type="entry name" value="DUF6456"/>
</dbReference>
<protein>
    <submittedName>
        <fullName evidence="3">DUF6456 domain-containing protein</fullName>
    </submittedName>
</protein>
<proteinExistence type="predicted"/>
<evidence type="ECO:0000259" key="2">
    <source>
        <dbReference type="Pfam" id="PF20057"/>
    </source>
</evidence>
<gene>
    <name evidence="3" type="ORF">MWN34_05555</name>
</gene>
<organism evidence="3 4">
    <name type="scientific">Ancylobacter crimeensis</name>
    <dbReference type="NCBI Taxonomy" id="2579147"/>
    <lineage>
        <taxon>Bacteria</taxon>
        <taxon>Pseudomonadati</taxon>
        <taxon>Pseudomonadota</taxon>
        <taxon>Alphaproteobacteria</taxon>
        <taxon>Hyphomicrobiales</taxon>
        <taxon>Xanthobacteraceae</taxon>
        <taxon>Ancylobacter</taxon>
    </lineage>
</organism>
<feature type="region of interest" description="Disordered" evidence="1">
    <location>
        <begin position="1"/>
        <end position="26"/>
    </location>
</feature>
<dbReference type="RefSeq" id="WP_247027396.1">
    <property type="nucleotide sequence ID" value="NZ_JALKCH010000003.1"/>
</dbReference>
<accession>A0ABT0D8W5</accession>
<comment type="caution">
    <text evidence="3">The sequence shown here is derived from an EMBL/GenBank/DDBJ whole genome shotgun (WGS) entry which is preliminary data.</text>
</comment>
<evidence type="ECO:0000313" key="3">
    <source>
        <dbReference type="EMBL" id="MCK0196377.1"/>
    </source>
</evidence>
<name>A0ABT0D8W5_9HYPH</name>
<keyword evidence="4" id="KW-1185">Reference proteome</keyword>
<feature type="compositionally biased region" description="Low complexity" evidence="1">
    <location>
        <begin position="1"/>
        <end position="14"/>
    </location>
</feature>
<feature type="domain" description="DUF6456" evidence="2">
    <location>
        <begin position="25"/>
        <end position="155"/>
    </location>
</feature>
<evidence type="ECO:0000313" key="4">
    <source>
        <dbReference type="Proteomes" id="UP001203284"/>
    </source>
</evidence>
<dbReference type="Pfam" id="PF20057">
    <property type="entry name" value="DUF6456"/>
    <property type="match status" value="1"/>
</dbReference>
<evidence type="ECO:0000256" key="1">
    <source>
        <dbReference type="SAM" id="MobiDB-lite"/>
    </source>
</evidence>
<dbReference type="EMBL" id="JALKCH010000003">
    <property type="protein sequence ID" value="MCK0196377.1"/>
    <property type="molecule type" value="Genomic_DNA"/>
</dbReference>
<reference evidence="3 4" key="1">
    <citation type="submission" date="2022-04" db="EMBL/GenBank/DDBJ databases">
        <authorList>
            <person name="Grouzdev D.S."/>
            <person name="Pantiukh K.S."/>
            <person name="Krutkina M.S."/>
        </authorList>
    </citation>
    <scope>NUCLEOTIDE SEQUENCE [LARGE SCALE GENOMIC DNA]</scope>
    <source>
        <strain evidence="3 4">6x-1</strain>
    </source>
</reference>
<dbReference type="Proteomes" id="UP001203284">
    <property type="component" value="Unassembled WGS sequence"/>
</dbReference>
<sequence>MSSSLSPSASAAALRDGVVPPAADPAESPLTWFARRRGKDGRPLIAPHQLLAGERLRADFTRAQMMPRVTADWNASGVRGSRVPGALDPSETVLAAKQRVRNALGAVGPEFAGVLMDVCCFLKGLEQVEQEHGWPARAGKVVLTLALDRLARHYGYDARAVGRSNGRISTWIAPAGNAAE</sequence>